<dbReference type="RefSeq" id="WP_098512025.1">
    <property type="nucleotide sequence ID" value="NZ_JBIAKZ010000017.1"/>
</dbReference>
<name>A0A2A9FBV8_9PSEU</name>
<dbReference type="Proteomes" id="UP000243542">
    <property type="component" value="Unassembled WGS sequence"/>
</dbReference>
<evidence type="ECO:0008006" key="3">
    <source>
        <dbReference type="Google" id="ProtNLM"/>
    </source>
</evidence>
<reference evidence="1 2" key="1">
    <citation type="submission" date="2017-10" db="EMBL/GenBank/DDBJ databases">
        <title>Sequencing the genomes of 1000 actinobacteria strains.</title>
        <authorList>
            <person name="Klenk H.-P."/>
        </authorList>
    </citation>
    <scope>NUCLEOTIDE SEQUENCE [LARGE SCALE GENOMIC DNA]</scope>
    <source>
        <strain evidence="1 2">DSM 46092</strain>
    </source>
</reference>
<protein>
    <recommendedName>
        <fullName evidence="3">Cytotoxic translational repressor of toxin-antitoxin stability system</fullName>
    </recommendedName>
</protein>
<keyword evidence="2" id="KW-1185">Reference proteome</keyword>
<accession>A0A2A9FBV8</accession>
<dbReference type="AlphaFoldDB" id="A0A2A9FBV8"/>
<gene>
    <name evidence="1" type="ORF">ATK36_3048</name>
</gene>
<evidence type="ECO:0000313" key="2">
    <source>
        <dbReference type="Proteomes" id="UP000243542"/>
    </source>
</evidence>
<evidence type="ECO:0000313" key="1">
    <source>
        <dbReference type="EMBL" id="PFG47980.1"/>
    </source>
</evidence>
<proteinExistence type="predicted"/>
<organism evidence="1 2">
    <name type="scientific">Amycolatopsis sulphurea</name>
    <dbReference type="NCBI Taxonomy" id="76022"/>
    <lineage>
        <taxon>Bacteria</taxon>
        <taxon>Bacillati</taxon>
        <taxon>Actinomycetota</taxon>
        <taxon>Actinomycetes</taxon>
        <taxon>Pseudonocardiales</taxon>
        <taxon>Pseudonocardiaceae</taxon>
        <taxon>Amycolatopsis</taxon>
    </lineage>
</organism>
<sequence length="140" mass="15915">MSGRFPEPTRKDHQAFCLIEEWTEVRNARRRTGHHCTYELPLPDGRILRTRISHPPNRQVYGKSLWSHVLRDQLEVTEPVFWACVRHKARPARGAVVPDEAAIPAAVVSQLLANGVSELEVRGLSKVDAIHRLTEIWSAP</sequence>
<dbReference type="EMBL" id="PDJK01000002">
    <property type="protein sequence ID" value="PFG47980.1"/>
    <property type="molecule type" value="Genomic_DNA"/>
</dbReference>
<comment type="caution">
    <text evidence="1">The sequence shown here is derived from an EMBL/GenBank/DDBJ whole genome shotgun (WGS) entry which is preliminary data.</text>
</comment>